<dbReference type="InterPro" id="IPR029063">
    <property type="entry name" value="SAM-dependent_MTases_sf"/>
</dbReference>
<dbReference type="Pfam" id="PF01555">
    <property type="entry name" value="N6_N4_Mtase"/>
    <property type="match status" value="1"/>
</dbReference>
<gene>
    <name evidence="6" type="ORF">SAMN02982990_00805</name>
</gene>
<evidence type="ECO:0000313" key="6">
    <source>
        <dbReference type="EMBL" id="SCZ55731.1"/>
    </source>
</evidence>
<accession>A0A1G5Q2W2</accession>
<dbReference type="Proteomes" id="UP000183223">
    <property type="component" value="Unassembled WGS sequence"/>
</dbReference>
<dbReference type="GO" id="GO:0005737">
    <property type="term" value="C:cytoplasm"/>
    <property type="evidence" value="ECO:0007669"/>
    <property type="project" value="TreeGrafter"/>
</dbReference>
<dbReference type="InterPro" id="IPR002941">
    <property type="entry name" value="DNA_methylase_N4/N6"/>
</dbReference>
<organism evidence="6 7">
    <name type="scientific">Photorhabdus luminescens</name>
    <name type="common">Xenorhabdus luminescens</name>
    <dbReference type="NCBI Taxonomy" id="29488"/>
    <lineage>
        <taxon>Bacteria</taxon>
        <taxon>Pseudomonadati</taxon>
        <taxon>Pseudomonadota</taxon>
        <taxon>Gammaproteobacteria</taxon>
        <taxon>Enterobacterales</taxon>
        <taxon>Morganellaceae</taxon>
        <taxon>Photorhabdus</taxon>
    </lineage>
</organism>
<dbReference type="GO" id="GO:0032259">
    <property type="term" value="P:methylation"/>
    <property type="evidence" value="ECO:0007669"/>
    <property type="project" value="UniProtKB-KW"/>
</dbReference>
<dbReference type="GO" id="GO:0008170">
    <property type="term" value="F:N-methyltransferase activity"/>
    <property type="evidence" value="ECO:0007669"/>
    <property type="project" value="InterPro"/>
</dbReference>
<dbReference type="PANTHER" id="PTHR13370">
    <property type="entry name" value="RNA METHYLASE-RELATED"/>
    <property type="match status" value="1"/>
</dbReference>
<evidence type="ECO:0000256" key="4">
    <source>
        <dbReference type="RuleBase" id="RU362026"/>
    </source>
</evidence>
<evidence type="ECO:0000256" key="2">
    <source>
        <dbReference type="ARBA" id="ARBA00022603"/>
    </source>
</evidence>
<proteinExistence type="inferred from homology"/>
<dbReference type="EC" id="2.1.1.-" evidence="4"/>
<dbReference type="InterPro" id="IPR002052">
    <property type="entry name" value="DNA_methylase_N6_adenine_CS"/>
</dbReference>
<keyword evidence="2 6" id="KW-0489">Methyltransferase</keyword>
<feature type="domain" description="DNA methylase N-4/N-6" evidence="5">
    <location>
        <begin position="51"/>
        <end position="362"/>
    </location>
</feature>
<keyword evidence="3 6" id="KW-0808">Transferase</keyword>
<evidence type="ECO:0000256" key="3">
    <source>
        <dbReference type="ARBA" id="ARBA00022679"/>
    </source>
</evidence>
<evidence type="ECO:0000256" key="1">
    <source>
        <dbReference type="ARBA" id="ARBA00006594"/>
    </source>
</evidence>
<dbReference type="EMBL" id="FMWJ01000002">
    <property type="protein sequence ID" value="SCZ55731.1"/>
    <property type="molecule type" value="Genomic_DNA"/>
</dbReference>
<dbReference type="SUPFAM" id="SSF53335">
    <property type="entry name" value="S-adenosyl-L-methionine-dependent methyltransferases"/>
    <property type="match status" value="1"/>
</dbReference>
<dbReference type="InterPro" id="IPR001091">
    <property type="entry name" value="RM_Methyltransferase"/>
</dbReference>
<dbReference type="Gene3D" id="3.40.50.150">
    <property type="entry name" value="Vaccinia Virus protein VP39"/>
    <property type="match status" value="1"/>
</dbReference>
<sequence length="369" mass="43278">MELTTPAIRLFCANQRVSQYRFMENIVNLSDITLINDDSLRFIKMLPDNCIDLIATDPPYFRVKECGWDRQWEDVTVYLAWLDEVLTEFWRVLKPNGSLYMFCGSRLASDTEILVRERFNVLNHIIWAKPSGPWRRQNKESLRAYFPSTERIIFAEHYQGPYQPKGDGYFHKCRELKQYVFKPLVDYFRDARKALGVTAKEINAATGKQMASHWFSDSQWQLPNEVDYQKLRVLFARIAREKHQNGELNRLYHELVESHLTLSRQYEELSREYGLLRRPFSVTVDVPYTDVWMFPSVQYYPGKHPCEKPADLMAHIIQSSSREGDLVADFFMGSGATLKAALKLNRRVLGVELEEEYFNQTKQEIGAMI</sequence>
<name>A0A1G5Q2W2_PHOLU</name>
<reference evidence="7" key="1">
    <citation type="submission" date="2016-10" db="EMBL/GenBank/DDBJ databases">
        <authorList>
            <person name="Varghese N."/>
            <person name="Submissions S."/>
        </authorList>
    </citation>
    <scope>NUCLEOTIDE SEQUENCE [LARGE SCALE GENOMIC DNA]</scope>
    <source>
        <strain evidence="7">ATCC 29999</strain>
    </source>
</reference>
<dbReference type="AlphaFoldDB" id="A0A1G5Q2W2"/>
<protein>
    <recommendedName>
        <fullName evidence="4">Methyltransferase</fullName>
        <ecNumber evidence="4">2.1.1.-</ecNumber>
    </recommendedName>
</protein>
<dbReference type="PANTHER" id="PTHR13370:SF3">
    <property type="entry name" value="TRNA (GUANINE(10)-N2)-METHYLTRANSFERASE HOMOLOG"/>
    <property type="match status" value="1"/>
</dbReference>
<keyword evidence="7" id="KW-1185">Reference proteome</keyword>
<evidence type="ECO:0000259" key="5">
    <source>
        <dbReference type="Pfam" id="PF01555"/>
    </source>
</evidence>
<dbReference type="PRINTS" id="PR00508">
    <property type="entry name" value="S21N4MTFRASE"/>
</dbReference>
<dbReference type="PROSITE" id="PS00092">
    <property type="entry name" value="N6_MTASE"/>
    <property type="match status" value="1"/>
</dbReference>
<dbReference type="GO" id="GO:0003677">
    <property type="term" value="F:DNA binding"/>
    <property type="evidence" value="ECO:0007669"/>
    <property type="project" value="InterPro"/>
</dbReference>
<comment type="similarity">
    <text evidence="1 4">Belongs to the N(4)/N(6)-methyltransferase family.</text>
</comment>
<evidence type="ECO:0000313" key="7">
    <source>
        <dbReference type="Proteomes" id="UP000183223"/>
    </source>
</evidence>